<reference evidence="1" key="1">
    <citation type="submission" date="2016-05" db="EMBL/GenBank/DDBJ databases">
        <authorList>
            <person name="Lavstsen T."/>
            <person name="Jespersen J.S."/>
        </authorList>
    </citation>
    <scope>NUCLEOTIDE SEQUENCE</scope>
    <source>
        <tissue evidence="1">Brain</tissue>
    </source>
</reference>
<sequence>AFNLPECSMVLLFDRVLNKTNVLHQTNLERKPRTEQLSLEAALLLSLSGVGCIFLNQWRSSLLQATHDAAAVLDRRFRSYTTLLLISVEF</sequence>
<proteinExistence type="predicted"/>
<reference evidence="1" key="2">
    <citation type="submission" date="2016-06" db="EMBL/GenBank/DDBJ databases">
        <title>The genome of a short-lived fish provides insights into sex chromosome evolution and the genetic control of aging.</title>
        <authorList>
            <person name="Reichwald K."/>
            <person name="Felder M."/>
            <person name="Petzold A."/>
            <person name="Koch P."/>
            <person name="Groth M."/>
            <person name="Platzer M."/>
        </authorList>
    </citation>
    <scope>NUCLEOTIDE SEQUENCE</scope>
    <source>
        <tissue evidence="1">Brain</tissue>
    </source>
</reference>
<dbReference type="EMBL" id="HADY01010559">
    <property type="protein sequence ID" value="SBP49044.1"/>
    <property type="molecule type" value="Transcribed_RNA"/>
</dbReference>
<dbReference type="AlphaFoldDB" id="A0A1A8A1S2"/>
<accession>A0A1A8A1S2</accession>
<name>A0A1A8A1S2_NOTFU</name>
<protein>
    <submittedName>
        <fullName evidence="1">Uncharacterized protein</fullName>
    </submittedName>
</protein>
<feature type="non-terminal residue" evidence="1">
    <location>
        <position position="1"/>
    </location>
</feature>
<evidence type="ECO:0000313" key="1">
    <source>
        <dbReference type="EMBL" id="SBP49044.1"/>
    </source>
</evidence>
<gene>
    <name evidence="1" type="primary">CABZ01078767.1</name>
</gene>
<organism evidence="1">
    <name type="scientific">Nothobranchius furzeri</name>
    <name type="common">Turquoise killifish</name>
    <dbReference type="NCBI Taxonomy" id="105023"/>
    <lineage>
        <taxon>Eukaryota</taxon>
        <taxon>Metazoa</taxon>
        <taxon>Chordata</taxon>
        <taxon>Craniata</taxon>
        <taxon>Vertebrata</taxon>
        <taxon>Euteleostomi</taxon>
        <taxon>Actinopterygii</taxon>
        <taxon>Neopterygii</taxon>
        <taxon>Teleostei</taxon>
        <taxon>Neoteleostei</taxon>
        <taxon>Acanthomorphata</taxon>
        <taxon>Ovalentaria</taxon>
        <taxon>Atherinomorphae</taxon>
        <taxon>Cyprinodontiformes</taxon>
        <taxon>Nothobranchiidae</taxon>
        <taxon>Nothobranchius</taxon>
    </lineage>
</organism>